<dbReference type="eggNOG" id="COG3291">
    <property type="taxonomic scope" value="Bacteria"/>
</dbReference>
<gene>
    <name evidence="2" type="ordered locus">PsycPRwf_1298</name>
</gene>
<dbReference type="EMBL" id="CP000713">
    <property type="protein sequence ID" value="ABQ94244.1"/>
    <property type="molecule type" value="Genomic_DNA"/>
</dbReference>
<dbReference type="KEGG" id="prw:PsycPRwf_1298"/>
<feature type="coiled-coil region" evidence="1">
    <location>
        <begin position="25"/>
        <end position="52"/>
    </location>
</feature>
<evidence type="ECO:0000313" key="2">
    <source>
        <dbReference type="EMBL" id="ABQ94244.1"/>
    </source>
</evidence>
<dbReference type="Pfam" id="PF03382">
    <property type="entry name" value="DUF285"/>
    <property type="match status" value="2"/>
</dbReference>
<dbReference type="NCBIfam" id="TIGR02167">
    <property type="entry name" value="Liste_lipo_26"/>
    <property type="match status" value="2"/>
</dbReference>
<dbReference type="STRING" id="349106.PsycPRwf_1298"/>
<dbReference type="HOGENOM" id="CLU_969336_0_0_6"/>
<dbReference type="InterPro" id="IPR005046">
    <property type="entry name" value="DUF285"/>
</dbReference>
<proteinExistence type="predicted"/>
<reference evidence="2" key="1">
    <citation type="submission" date="2007-05" db="EMBL/GenBank/DDBJ databases">
        <title>Complete sequence of chromosome of Psychrobacter sp. PRwf-1.</title>
        <authorList>
            <consortium name="US DOE Joint Genome Institute"/>
            <person name="Copeland A."/>
            <person name="Lucas S."/>
            <person name="Lapidus A."/>
            <person name="Barry K."/>
            <person name="Detter J.C."/>
            <person name="Glavina del Rio T."/>
            <person name="Hammon N."/>
            <person name="Israni S."/>
            <person name="Dalin E."/>
            <person name="Tice H."/>
            <person name="Pitluck S."/>
            <person name="Chain P."/>
            <person name="Malfatti S."/>
            <person name="Shin M."/>
            <person name="Vergez L."/>
            <person name="Schmutz J."/>
            <person name="Larimer F."/>
            <person name="Land M."/>
            <person name="Hauser L."/>
            <person name="Kyrpides N."/>
            <person name="Kim E."/>
            <person name="Tiedje J."/>
            <person name="Richardson P."/>
        </authorList>
    </citation>
    <scope>NUCLEOTIDE SEQUENCE [LARGE SCALE GENOMIC DNA]</scope>
    <source>
        <strain evidence="2">PRwf-1</strain>
    </source>
</reference>
<protein>
    <submittedName>
        <fullName evidence="2">Putative lipoprotein</fullName>
    </submittedName>
</protein>
<organism evidence="2">
    <name type="scientific">Psychrobacter sp. (strain PRwf-1)</name>
    <dbReference type="NCBI Taxonomy" id="349106"/>
    <lineage>
        <taxon>Bacteria</taxon>
        <taxon>Pseudomonadati</taxon>
        <taxon>Pseudomonadota</taxon>
        <taxon>Gammaproteobacteria</taxon>
        <taxon>Moraxellales</taxon>
        <taxon>Moraxellaceae</taxon>
        <taxon>Psychrobacter</taxon>
    </lineage>
</organism>
<keyword evidence="2" id="KW-0449">Lipoprotein</keyword>
<name>A5WF03_PSYWF</name>
<accession>A5WF03</accession>
<evidence type="ECO:0000256" key="1">
    <source>
        <dbReference type="SAM" id="Coils"/>
    </source>
</evidence>
<dbReference type="InterPro" id="IPR011889">
    <property type="entry name" value="Liste_lipo_26"/>
</dbReference>
<keyword evidence="1" id="KW-0175">Coiled coil</keyword>
<dbReference type="AlphaFoldDB" id="A5WF03"/>
<sequence>MKKLVSHDEMVKFTEGLAGIFGQGMKEVFGQLDQIKANLRGLEDKVEILMNMPDVEVEPPAMNDVGLDKDYPGHGWYKATDTGIVYNFGVPEGETHVFSDGDPTAYLSVYTKEDAVDNIYIAATSNVTDLSSAFFNEEEYKSTYIGQNLSHWDVSNVTNFEKTFFYAQTQDIVGIENWKTSSAINMDSMFAIANTFNTDISGWDVSNVTNMKSMFTQASSFNQDISGWNVSNVENMNNTFNFAGEFNQDLSEWCVLKIPTRPEGWEGYENIVPPVWGTCPRGEVQQMR</sequence>